<dbReference type="AlphaFoldDB" id="A0A0F9C6U2"/>
<comment type="caution">
    <text evidence="1">The sequence shown here is derived from an EMBL/GenBank/DDBJ whole genome shotgun (WGS) entry which is preliminary data.</text>
</comment>
<sequence length="63" mass="7160">MTTKTKQLQVDEDYHMACQSCGQTKMPLHILPMRNEINVVGMVFSCDDCHVLLSGKTFDTLQQ</sequence>
<name>A0A0F9C6U2_9ZZZZ</name>
<reference evidence="1" key="1">
    <citation type="journal article" date="2015" name="Nature">
        <title>Complex archaea that bridge the gap between prokaryotes and eukaryotes.</title>
        <authorList>
            <person name="Spang A."/>
            <person name="Saw J.H."/>
            <person name="Jorgensen S.L."/>
            <person name="Zaremba-Niedzwiedzka K."/>
            <person name="Martijn J."/>
            <person name="Lind A.E."/>
            <person name="van Eijk R."/>
            <person name="Schleper C."/>
            <person name="Guy L."/>
            <person name="Ettema T.J."/>
        </authorList>
    </citation>
    <scope>NUCLEOTIDE SEQUENCE</scope>
</reference>
<organism evidence="1">
    <name type="scientific">marine sediment metagenome</name>
    <dbReference type="NCBI Taxonomy" id="412755"/>
    <lineage>
        <taxon>unclassified sequences</taxon>
        <taxon>metagenomes</taxon>
        <taxon>ecological metagenomes</taxon>
    </lineage>
</organism>
<protein>
    <submittedName>
        <fullName evidence="1">Uncharacterized protein</fullName>
    </submittedName>
</protein>
<proteinExistence type="predicted"/>
<evidence type="ECO:0000313" key="1">
    <source>
        <dbReference type="EMBL" id="KKL22022.1"/>
    </source>
</evidence>
<gene>
    <name evidence="1" type="ORF">LCGC14_2439610</name>
</gene>
<dbReference type="EMBL" id="LAZR01037507">
    <property type="protein sequence ID" value="KKL22022.1"/>
    <property type="molecule type" value="Genomic_DNA"/>
</dbReference>
<accession>A0A0F9C6U2</accession>